<dbReference type="InterPro" id="IPR013783">
    <property type="entry name" value="Ig-like_fold"/>
</dbReference>
<accession>A0A1I1RT22</accession>
<name>A0A1I1RT22_9FLAO</name>
<gene>
    <name evidence="3" type="ORF">SAMN04487987_1101</name>
</gene>
<feature type="domain" description="HYR-like" evidence="2">
    <location>
        <begin position="228"/>
        <end position="297"/>
    </location>
</feature>
<feature type="domain" description="HYR-like" evidence="2">
    <location>
        <begin position="455"/>
        <end position="524"/>
    </location>
</feature>
<proteinExistence type="predicted"/>
<feature type="compositionally biased region" description="Polar residues" evidence="1">
    <location>
        <begin position="98"/>
        <end position="108"/>
    </location>
</feature>
<dbReference type="Gene3D" id="2.60.40.10">
    <property type="entry name" value="Immunoglobulins"/>
    <property type="match status" value="1"/>
</dbReference>
<feature type="domain" description="HYR-like" evidence="2">
    <location>
        <begin position="75"/>
        <end position="146"/>
    </location>
</feature>
<dbReference type="Proteomes" id="UP000199439">
    <property type="component" value="Unassembled WGS sequence"/>
</dbReference>
<organism evidence="3 4">
    <name type="scientific">Algibacter pectinivorans</name>
    <dbReference type="NCBI Taxonomy" id="870482"/>
    <lineage>
        <taxon>Bacteria</taxon>
        <taxon>Pseudomonadati</taxon>
        <taxon>Bacteroidota</taxon>
        <taxon>Flavobacteriia</taxon>
        <taxon>Flavobacteriales</taxon>
        <taxon>Flavobacteriaceae</taxon>
        <taxon>Algibacter</taxon>
    </lineage>
</organism>
<dbReference type="EMBL" id="FOMI01000010">
    <property type="protein sequence ID" value="SFD33750.1"/>
    <property type="molecule type" value="Genomic_DNA"/>
</dbReference>
<dbReference type="RefSeq" id="WP_092853098.1">
    <property type="nucleotide sequence ID" value="NZ_FOMI01000010.1"/>
</dbReference>
<feature type="domain" description="HYR-like" evidence="2">
    <location>
        <begin position="151"/>
        <end position="221"/>
    </location>
</feature>
<protein>
    <submittedName>
        <fullName evidence="3">Gliding motility-associated C-terminal domain-containing protein</fullName>
    </submittedName>
</protein>
<evidence type="ECO:0000313" key="4">
    <source>
        <dbReference type="Proteomes" id="UP000199439"/>
    </source>
</evidence>
<dbReference type="OrthoDB" id="599464at2"/>
<feature type="domain" description="HYR-like" evidence="2">
    <location>
        <begin position="380"/>
        <end position="449"/>
    </location>
</feature>
<sequence>SVPENVVTDVQCIADATLPEAPQLTNACGDDITPVVTENADPECEGQKIYTFTYTDCAGNEAVYTYTYNIELTAFILPANGFETVDNLDDAVEPTPPTVNDNCNNPITPSEPVKTETPDCQGSVTYTYTYTDCANNTANWTYTYTIELAPFTVPENETSSVECISEAIAPTPPTVNDANGDEIIPVMTQSTNLACEGNKTFTFTYTDCAGNTDIWEYTYEINLIESPVVPENAGTTVSCLAEAILPEAPVVSDTCGNAIIPTVSQSQDPDCEGEKSYTFTYTDCAGNESVYVFTYTIEISTGPVVPENASSNVECLANATLPEIAEVYDSCGNEITPVITESPDPDCEGQKVYTFTYTDCANNISVFTYTYTIDVTNAPVVPANDGSIVECIEDATQPAIPDVTDPCGNDITPVITQSPDPECEGDKVYTFTFTDCAGNESVYVYTYTIQKTAPEAPINESTTVECIDEALQPTALVLTDACGNNITPVITENEDPVCEGEKIYTFTYTDCAGNEIVYTYTYIIKDNTPPVISIPESVTAECSDDFSPLTLDEATATDNCDPNPTITFNDVRTNGTCSGVYTIVRTWTATDACGNSISKDQVISIADTIAPTFDQETLPGPIVVECNNIPEPETLTATDNCGTAIVTVEDERIDGNCPYNFVIKRSYIATDDCGVANIHVQNITVQDTTPPVFVEDLPSPNLVVECDAIPDPIILTATDTCGNATVSITDSRTNGTCPNNYTITRRWVATDECGITTTHTQNIIVQDTTAPTFVEALPENVTVECDMIPEVAIITAIDNCGEAKVTVSDVRTDGNCPSNYIIARTYLATDECGLTESYTQIITVQDTTAPIPTSDFQDVLDVSCTDIPEAPEMTFTDNCSSNVIQQFTETNTFDENVIADYQIIRTWTVSDACGNTEDYTQTLNVSLDEIINEVVAEDICFDNGVVNLDGFLSEGVTGGSWELIEGSPVATINGSIFDPTNLDTIYSEEFNPNTQGIQYILRHTGFQSGCLNITDVIMVVDATCKVLPCGEKDISISTALTPNGDNFNDTFDIEGITLCGFVAEVKIFNRWGALVYESNEYTLGSEREGNAFGAFGKWDGSSTKASFGNNGKLPNGTYYYIINLRNSGLDPITGPVYLGTK</sequence>
<keyword evidence="4" id="KW-1185">Reference proteome</keyword>
<feature type="non-terminal residue" evidence="3">
    <location>
        <position position="1"/>
    </location>
</feature>
<dbReference type="Pfam" id="PF23237">
    <property type="entry name" value="HYR_4C"/>
    <property type="match status" value="8"/>
</dbReference>
<dbReference type="Pfam" id="PF13585">
    <property type="entry name" value="CHU_C"/>
    <property type="match status" value="1"/>
</dbReference>
<dbReference type="InterPro" id="IPR057078">
    <property type="entry name" value="HYR-4C"/>
</dbReference>
<evidence type="ECO:0000259" key="2">
    <source>
        <dbReference type="Pfam" id="PF23237"/>
    </source>
</evidence>
<feature type="domain" description="HYR-like" evidence="2">
    <location>
        <begin position="855"/>
        <end position="925"/>
    </location>
</feature>
<feature type="region of interest" description="Disordered" evidence="1">
    <location>
        <begin position="95"/>
        <end position="116"/>
    </location>
</feature>
<dbReference type="AlphaFoldDB" id="A0A1I1RT22"/>
<feature type="domain" description="HYR-like" evidence="2">
    <location>
        <begin position="304"/>
        <end position="373"/>
    </location>
</feature>
<evidence type="ECO:0000256" key="1">
    <source>
        <dbReference type="SAM" id="MobiDB-lite"/>
    </source>
</evidence>
<feature type="domain" description="HYR-like" evidence="2">
    <location>
        <begin position="2"/>
        <end position="70"/>
    </location>
</feature>
<dbReference type="STRING" id="870482.SAMN04487987_1101"/>
<evidence type="ECO:0000313" key="3">
    <source>
        <dbReference type="EMBL" id="SFD33750.1"/>
    </source>
</evidence>
<reference evidence="4" key="1">
    <citation type="submission" date="2016-10" db="EMBL/GenBank/DDBJ databases">
        <authorList>
            <person name="Varghese N."/>
            <person name="Submissions S."/>
        </authorList>
    </citation>
    <scope>NUCLEOTIDE SEQUENCE [LARGE SCALE GENOMIC DNA]</scope>
    <source>
        <strain evidence="4">DSM 25730</strain>
    </source>
</reference>